<dbReference type="GO" id="GO:0005789">
    <property type="term" value="C:endoplasmic reticulum membrane"/>
    <property type="evidence" value="ECO:0007669"/>
    <property type="project" value="UniProtKB-SubCell"/>
</dbReference>
<comment type="similarity">
    <text evidence="2">Belongs to the jagunal family.</text>
</comment>
<keyword evidence="9" id="KW-1185">Reference proteome</keyword>
<reference evidence="8" key="1">
    <citation type="submission" date="2021-08" db="EMBL/GenBank/DDBJ databases">
        <title>WGS assembly of Ceratopteris richardii.</title>
        <authorList>
            <person name="Marchant D.B."/>
            <person name="Chen G."/>
            <person name="Jenkins J."/>
            <person name="Shu S."/>
            <person name="Leebens-Mack J."/>
            <person name="Grimwood J."/>
            <person name="Schmutz J."/>
            <person name="Soltis P."/>
            <person name="Soltis D."/>
            <person name="Chen Z.-H."/>
        </authorList>
    </citation>
    <scope>NUCLEOTIDE SEQUENCE</scope>
    <source>
        <strain evidence="8">Whitten #5841</strain>
        <tissue evidence="8">Leaf</tissue>
    </source>
</reference>
<keyword evidence="6 7" id="KW-0472">Membrane</keyword>
<sequence length="169" mass="18472">MRSRPSAPIRPVGTDGTDHPFRMTVDSRYRNVASKKLQLRKLLVAQAVFHLIKAVQVVFLALNNEIPARTTIAACFFGAAAVLSGTIGLRRTSSILLHLFIFTTSGALLLSLFPILAGSSKVFMFLQGTTSYRLFVLDGLEVAQEAVGAVLQLFQIYVAFSLVQSISRK</sequence>
<keyword evidence="3 7" id="KW-0812">Transmembrane</keyword>
<evidence type="ECO:0000256" key="1">
    <source>
        <dbReference type="ARBA" id="ARBA00004477"/>
    </source>
</evidence>
<feature type="transmembrane region" description="Helical" evidence="7">
    <location>
        <begin position="68"/>
        <end position="89"/>
    </location>
</feature>
<name>A0A8T2Q4R2_CERRI</name>
<dbReference type="Proteomes" id="UP000825935">
    <property type="component" value="Chromosome 38"/>
</dbReference>
<dbReference type="PANTHER" id="PTHR20955:SF1">
    <property type="entry name" value="PROTEIN JAGUNAL HOMOLOG 1"/>
    <property type="match status" value="1"/>
</dbReference>
<evidence type="ECO:0000256" key="5">
    <source>
        <dbReference type="ARBA" id="ARBA00022989"/>
    </source>
</evidence>
<protein>
    <submittedName>
        <fullName evidence="8">Uncharacterized protein</fullName>
    </submittedName>
</protein>
<comment type="caution">
    <text evidence="8">The sequence shown here is derived from an EMBL/GenBank/DDBJ whole genome shotgun (WGS) entry which is preliminary data.</text>
</comment>
<dbReference type="GO" id="GO:0016192">
    <property type="term" value="P:vesicle-mediated transport"/>
    <property type="evidence" value="ECO:0007669"/>
    <property type="project" value="TreeGrafter"/>
</dbReference>
<dbReference type="EMBL" id="CM035443">
    <property type="protein sequence ID" value="KAH7278648.1"/>
    <property type="molecule type" value="Genomic_DNA"/>
</dbReference>
<dbReference type="Pfam" id="PF07086">
    <property type="entry name" value="Jagunal"/>
    <property type="match status" value="1"/>
</dbReference>
<dbReference type="AlphaFoldDB" id="A0A8T2Q4R2"/>
<evidence type="ECO:0000256" key="7">
    <source>
        <dbReference type="SAM" id="Phobius"/>
    </source>
</evidence>
<keyword evidence="5 7" id="KW-1133">Transmembrane helix</keyword>
<dbReference type="InterPro" id="IPR009787">
    <property type="entry name" value="Jagunal"/>
</dbReference>
<dbReference type="PANTHER" id="PTHR20955">
    <property type="entry name" value="PROTEIN JAGUNAL HOMOLOG 1"/>
    <property type="match status" value="1"/>
</dbReference>
<dbReference type="GO" id="GO:0007029">
    <property type="term" value="P:endoplasmic reticulum organization"/>
    <property type="evidence" value="ECO:0007669"/>
    <property type="project" value="InterPro"/>
</dbReference>
<evidence type="ECO:0000256" key="3">
    <source>
        <dbReference type="ARBA" id="ARBA00022692"/>
    </source>
</evidence>
<proteinExistence type="inferred from homology"/>
<evidence type="ECO:0000256" key="2">
    <source>
        <dbReference type="ARBA" id="ARBA00008462"/>
    </source>
</evidence>
<evidence type="ECO:0000313" key="9">
    <source>
        <dbReference type="Proteomes" id="UP000825935"/>
    </source>
</evidence>
<evidence type="ECO:0000256" key="4">
    <source>
        <dbReference type="ARBA" id="ARBA00022824"/>
    </source>
</evidence>
<feature type="transmembrane region" description="Helical" evidence="7">
    <location>
        <begin position="96"/>
        <end position="117"/>
    </location>
</feature>
<dbReference type="OrthoDB" id="1915239at2759"/>
<gene>
    <name evidence="8" type="ORF">KP509_38G050600</name>
</gene>
<accession>A0A8T2Q4R2</accession>
<keyword evidence="4" id="KW-0256">Endoplasmic reticulum</keyword>
<comment type="subcellular location">
    <subcellularLocation>
        <location evidence="1">Endoplasmic reticulum membrane</location>
        <topology evidence="1">Multi-pass membrane protein</topology>
    </subcellularLocation>
</comment>
<evidence type="ECO:0000256" key="6">
    <source>
        <dbReference type="ARBA" id="ARBA00023136"/>
    </source>
</evidence>
<organism evidence="8 9">
    <name type="scientific">Ceratopteris richardii</name>
    <name type="common">Triangle waterfern</name>
    <dbReference type="NCBI Taxonomy" id="49495"/>
    <lineage>
        <taxon>Eukaryota</taxon>
        <taxon>Viridiplantae</taxon>
        <taxon>Streptophyta</taxon>
        <taxon>Embryophyta</taxon>
        <taxon>Tracheophyta</taxon>
        <taxon>Polypodiopsida</taxon>
        <taxon>Polypodiidae</taxon>
        <taxon>Polypodiales</taxon>
        <taxon>Pteridineae</taxon>
        <taxon>Pteridaceae</taxon>
        <taxon>Parkerioideae</taxon>
        <taxon>Ceratopteris</taxon>
    </lineage>
</organism>
<dbReference type="OMA" id="YSFRMVV"/>
<evidence type="ECO:0000313" key="8">
    <source>
        <dbReference type="EMBL" id="KAH7278648.1"/>
    </source>
</evidence>
<feature type="transmembrane region" description="Helical" evidence="7">
    <location>
        <begin position="142"/>
        <end position="163"/>
    </location>
</feature>
<feature type="transmembrane region" description="Helical" evidence="7">
    <location>
        <begin position="42"/>
        <end position="62"/>
    </location>
</feature>